<proteinExistence type="predicted"/>
<sequence length="66" mass="7467">FFSTPSSDLDIYEPTSEVETSILASSNSINTHKKRKSKNYQICKNLNNTNKKPYSYSRKGGTTTNM</sequence>
<evidence type="ECO:0000313" key="1">
    <source>
        <dbReference type="EMBL" id="CAG8681379.1"/>
    </source>
</evidence>
<dbReference type="Proteomes" id="UP000789860">
    <property type="component" value="Unassembled WGS sequence"/>
</dbReference>
<name>A0ACA9P215_9GLOM</name>
<organism evidence="1 2">
    <name type="scientific">Scutellospora calospora</name>
    <dbReference type="NCBI Taxonomy" id="85575"/>
    <lineage>
        <taxon>Eukaryota</taxon>
        <taxon>Fungi</taxon>
        <taxon>Fungi incertae sedis</taxon>
        <taxon>Mucoromycota</taxon>
        <taxon>Glomeromycotina</taxon>
        <taxon>Glomeromycetes</taxon>
        <taxon>Diversisporales</taxon>
        <taxon>Gigasporaceae</taxon>
        <taxon>Scutellospora</taxon>
    </lineage>
</organism>
<gene>
    <name evidence="1" type="ORF">SCALOS_LOCUS9748</name>
</gene>
<feature type="non-terminal residue" evidence="1">
    <location>
        <position position="1"/>
    </location>
</feature>
<dbReference type="EMBL" id="CAJVPM010032001">
    <property type="protein sequence ID" value="CAG8681379.1"/>
    <property type="molecule type" value="Genomic_DNA"/>
</dbReference>
<accession>A0ACA9P215</accession>
<protein>
    <submittedName>
        <fullName evidence="1">8573_t:CDS:1</fullName>
    </submittedName>
</protein>
<feature type="non-terminal residue" evidence="1">
    <location>
        <position position="66"/>
    </location>
</feature>
<reference evidence="1" key="1">
    <citation type="submission" date="2021-06" db="EMBL/GenBank/DDBJ databases">
        <authorList>
            <person name="Kallberg Y."/>
            <person name="Tangrot J."/>
            <person name="Rosling A."/>
        </authorList>
    </citation>
    <scope>NUCLEOTIDE SEQUENCE</scope>
    <source>
        <strain evidence="1">AU212A</strain>
    </source>
</reference>
<keyword evidence="2" id="KW-1185">Reference proteome</keyword>
<evidence type="ECO:0000313" key="2">
    <source>
        <dbReference type="Proteomes" id="UP000789860"/>
    </source>
</evidence>
<comment type="caution">
    <text evidence="1">The sequence shown here is derived from an EMBL/GenBank/DDBJ whole genome shotgun (WGS) entry which is preliminary data.</text>
</comment>